<accession>A0A9W7H880</accession>
<proteinExistence type="predicted"/>
<keyword evidence="2" id="KW-1185">Reference proteome</keyword>
<name>A0A9W7H880_HIBTR</name>
<sequence length="128" mass="13935">MGGNGVFSGRVLNGEGIFLSTVILFGHCFARSVLRGSVILQVAYDHLRSPFSLEIVFGKETSTELVIIGEDGIATSVCEQTVFGTIKDLAILPWNDKVYAKTCNVSIVGYILLIFICQRGPFLLTSIF</sequence>
<evidence type="ECO:0000313" key="1">
    <source>
        <dbReference type="EMBL" id="GMI71140.1"/>
    </source>
</evidence>
<dbReference type="Proteomes" id="UP001165190">
    <property type="component" value="Unassembled WGS sequence"/>
</dbReference>
<protein>
    <submittedName>
        <fullName evidence="1">Uncharacterized protein</fullName>
    </submittedName>
</protein>
<dbReference type="OrthoDB" id="1744713at2759"/>
<dbReference type="AlphaFoldDB" id="A0A9W7H880"/>
<comment type="caution">
    <text evidence="1">The sequence shown here is derived from an EMBL/GenBank/DDBJ whole genome shotgun (WGS) entry which is preliminary data.</text>
</comment>
<reference evidence="1" key="1">
    <citation type="submission" date="2023-05" db="EMBL/GenBank/DDBJ databases">
        <title>Genome and transcriptome analyses reveal genes involved in the formation of fine ridges on petal epidermal cells in Hibiscus trionum.</title>
        <authorList>
            <person name="Koshimizu S."/>
            <person name="Masuda S."/>
            <person name="Ishii T."/>
            <person name="Shirasu K."/>
            <person name="Hoshino A."/>
            <person name="Arita M."/>
        </authorList>
    </citation>
    <scope>NUCLEOTIDE SEQUENCE</scope>
    <source>
        <strain evidence="1">Hamamatsu line</strain>
    </source>
</reference>
<dbReference type="EMBL" id="BSYR01000010">
    <property type="protein sequence ID" value="GMI71140.1"/>
    <property type="molecule type" value="Genomic_DNA"/>
</dbReference>
<evidence type="ECO:0000313" key="2">
    <source>
        <dbReference type="Proteomes" id="UP001165190"/>
    </source>
</evidence>
<gene>
    <name evidence="1" type="ORF">HRI_000783300</name>
</gene>
<organism evidence="1 2">
    <name type="scientific">Hibiscus trionum</name>
    <name type="common">Flower of an hour</name>
    <dbReference type="NCBI Taxonomy" id="183268"/>
    <lineage>
        <taxon>Eukaryota</taxon>
        <taxon>Viridiplantae</taxon>
        <taxon>Streptophyta</taxon>
        <taxon>Embryophyta</taxon>
        <taxon>Tracheophyta</taxon>
        <taxon>Spermatophyta</taxon>
        <taxon>Magnoliopsida</taxon>
        <taxon>eudicotyledons</taxon>
        <taxon>Gunneridae</taxon>
        <taxon>Pentapetalae</taxon>
        <taxon>rosids</taxon>
        <taxon>malvids</taxon>
        <taxon>Malvales</taxon>
        <taxon>Malvaceae</taxon>
        <taxon>Malvoideae</taxon>
        <taxon>Hibiscus</taxon>
    </lineage>
</organism>